<dbReference type="STRING" id="1817825.A2720_02935"/>
<comment type="subunit">
    <text evidence="7 9">Part of the 50S ribosomal subunit.</text>
</comment>
<dbReference type="EMBL" id="MFEL01000008">
    <property type="protein sequence ID" value="OGE81472.1"/>
    <property type="molecule type" value="Genomic_DNA"/>
</dbReference>
<dbReference type="Gene3D" id="3.90.470.10">
    <property type="entry name" value="Ribosomal protein L22/L17"/>
    <property type="match status" value="1"/>
</dbReference>
<dbReference type="InterPro" id="IPR018260">
    <property type="entry name" value="Ribosomal_uL22_CS"/>
</dbReference>
<feature type="region of interest" description="Disordered" evidence="11">
    <location>
        <begin position="136"/>
        <end position="174"/>
    </location>
</feature>
<comment type="function">
    <text evidence="7">The globular domain of the protein is located near the polypeptide exit tunnel on the outside of the subunit, while an extended beta-hairpin is found that lines the wall of the exit tunnel in the center of the 70S ribosome.</text>
</comment>
<evidence type="ECO:0000256" key="6">
    <source>
        <dbReference type="ARBA" id="ARBA00035207"/>
    </source>
</evidence>
<dbReference type="AlphaFoldDB" id="A0A1F5NVB3"/>
<dbReference type="CDD" id="cd00336">
    <property type="entry name" value="Ribosomal_L22"/>
    <property type="match status" value="1"/>
</dbReference>
<dbReference type="GO" id="GO:0006412">
    <property type="term" value="P:translation"/>
    <property type="evidence" value="ECO:0007669"/>
    <property type="project" value="UniProtKB-UniRule"/>
</dbReference>
<comment type="function">
    <text evidence="7 10">This protein binds specifically to 23S rRNA; its binding is stimulated by other ribosomal proteins, e.g., L4, L17, and L20. It is important during the early stages of 50S assembly. It makes multiple contacts with different domains of the 23S rRNA in the assembled 50S subunit and ribosome.</text>
</comment>
<dbReference type="Proteomes" id="UP000178892">
    <property type="component" value="Unassembled WGS sequence"/>
</dbReference>
<keyword evidence="3 7" id="KW-0694">RNA-binding</keyword>
<dbReference type="InterPro" id="IPR005727">
    <property type="entry name" value="Ribosomal_uL22_bac/chlpt-type"/>
</dbReference>
<evidence type="ECO:0000256" key="7">
    <source>
        <dbReference type="HAMAP-Rule" id="MF_01331"/>
    </source>
</evidence>
<proteinExistence type="inferred from homology"/>
<accession>A0A1F5NVB3</accession>
<comment type="caution">
    <text evidence="12">The sequence shown here is derived from an EMBL/GenBank/DDBJ whole genome shotgun (WGS) entry which is preliminary data.</text>
</comment>
<dbReference type="GO" id="GO:0022625">
    <property type="term" value="C:cytosolic large ribosomal subunit"/>
    <property type="evidence" value="ECO:0007669"/>
    <property type="project" value="TreeGrafter"/>
</dbReference>
<protein>
    <recommendedName>
        <fullName evidence="6 7">Large ribosomal subunit protein uL22</fullName>
    </recommendedName>
</protein>
<reference evidence="12 13" key="1">
    <citation type="journal article" date="2016" name="Nat. Commun.">
        <title>Thousands of microbial genomes shed light on interconnected biogeochemical processes in an aquifer system.</title>
        <authorList>
            <person name="Anantharaman K."/>
            <person name="Brown C.T."/>
            <person name="Hug L.A."/>
            <person name="Sharon I."/>
            <person name="Castelle C.J."/>
            <person name="Probst A.J."/>
            <person name="Thomas B.C."/>
            <person name="Singh A."/>
            <person name="Wilkins M.J."/>
            <person name="Karaoz U."/>
            <person name="Brodie E.L."/>
            <person name="Williams K.H."/>
            <person name="Hubbard S.S."/>
            <person name="Banfield J.F."/>
        </authorList>
    </citation>
    <scope>NUCLEOTIDE SEQUENCE [LARGE SCALE GENOMIC DNA]</scope>
</reference>
<evidence type="ECO:0000313" key="13">
    <source>
        <dbReference type="Proteomes" id="UP000178892"/>
    </source>
</evidence>
<keyword evidence="5 7" id="KW-0687">Ribonucleoprotein</keyword>
<feature type="compositionally biased region" description="Basic and acidic residues" evidence="11">
    <location>
        <begin position="143"/>
        <end position="159"/>
    </location>
</feature>
<dbReference type="PANTHER" id="PTHR13501">
    <property type="entry name" value="CHLOROPLAST 50S RIBOSOMAL PROTEIN L22-RELATED"/>
    <property type="match status" value="1"/>
</dbReference>
<evidence type="ECO:0000256" key="3">
    <source>
        <dbReference type="ARBA" id="ARBA00022884"/>
    </source>
</evidence>
<keyword evidence="4 7" id="KW-0689">Ribosomal protein</keyword>
<comment type="similarity">
    <text evidence="1 7 8">Belongs to the universal ribosomal protein uL22 family.</text>
</comment>
<evidence type="ECO:0000256" key="2">
    <source>
        <dbReference type="ARBA" id="ARBA00022730"/>
    </source>
</evidence>
<dbReference type="HAMAP" id="MF_01331_B">
    <property type="entry name" value="Ribosomal_uL22_B"/>
    <property type="match status" value="1"/>
</dbReference>
<evidence type="ECO:0000256" key="11">
    <source>
        <dbReference type="SAM" id="MobiDB-lite"/>
    </source>
</evidence>
<dbReference type="PROSITE" id="PS00464">
    <property type="entry name" value="RIBOSOMAL_L22"/>
    <property type="match status" value="1"/>
</dbReference>
<evidence type="ECO:0000256" key="9">
    <source>
        <dbReference type="RuleBase" id="RU004006"/>
    </source>
</evidence>
<dbReference type="InterPro" id="IPR047867">
    <property type="entry name" value="Ribosomal_uL22_bac/org-type"/>
</dbReference>
<evidence type="ECO:0000256" key="5">
    <source>
        <dbReference type="ARBA" id="ARBA00023274"/>
    </source>
</evidence>
<dbReference type="InterPro" id="IPR001063">
    <property type="entry name" value="Ribosomal_uL22"/>
</dbReference>
<evidence type="ECO:0000313" key="12">
    <source>
        <dbReference type="EMBL" id="OGE81472.1"/>
    </source>
</evidence>
<dbReference type="SUPFAM" id="SSF54843">
    <property type="entry name" value="Ribosomal protein L22"/>
    <property type="match status" value="1"/>
</dbReference>
<evidence type="ECO:0000256" key="1">
    <source>
        <dbReference type="ARBA" id="ARBA00009451"/>
    </source>
</evidence>
<evidence type="ECO:0000256" key="10">
    <source>
        <dbReference type="RuleBase" id="RU004008"/>
    </source>
</evidence>
<keyword evidence="2 7" id="KW-0699">rRNA-binding</keyword>
<dbReference type="GO" id="GO:0019843">
    <property type="term" value="F:rRNA binding"/>
    <property type="evidence" value="ECO:0007669"/>
    <property type="project" value="UniProtKB-UniRule"/>
</dbReference>
<evidence type="ECO:0000256" key="4">
    <source>
        <dbReference type="ARBA" id="ARBA00022980"/>
    </source>
</evidence>
<dbReference type="Pfam" id="PF00237">
    <property type="entry name" value="Ribosomal_L22"/>
    <property type="match status" value="1"/>
</dbReference>
<dbReference type="GO" id="GO:0003735">
    <property type="term" value="F:structural constituent of ribosome"/>
    <property type="evidence" value="ECO:0007669"/>
    <property type="project" value="InterPro"/>
</dbReference>
<dbReference type="NCBIfam" id="TIGR01044">
    <property type="entry name" value="rplV_bact"/>
    <property type="match status" value="1"/>
</dbReference>
<organism evidence="12 13">
    <name type="scientific">Candidatus Doudnabacteria bacterium RIFCSPHIGHO2_01_FULL_46_24</name>
    <dbReference type="NCBI Taxonomy" id="1817825"/>
    <lineage>
        <taxon>Bacteria</taxon>
        <taxon>Candidatus Doudnaibacteriota</taxon>
    </lineage>
</organism>
<sequence length="188" mass="21345">MAAQEKQQIKEVKAYARYIHVSPRKLRLVADLIRRTPVDTALEQLRFSSKKAAQPISKVINSAIANAVHNFELNRDDLYIKSITVDAGPVIKKLSPRAQGRGFIERKRLSHISVLLEPRIRTAKKTKRSIFSIRPAPVAAEPKQPEEKMSGKIEVEKQKAKTPPKSGEKVKKHLVDLKRRLFNRKSGQ</sequence>
<evidence type="ECO:0000256" key="8">
    <source>
        <dbReference type="RuleBase" id="RU004005"/>
    </source>
</evidence>
<name>A0A1F5NVB3_9BACT</name>
<dbReference type="PANTHER" id="PTHR13501:SF8">
    <property type="entry name" value="LARGE RIBOSOMAL SUBUNIT PROTEIN UL22M"/>
    <property type="match status" value="1"/>
</dbReference>
<gene>
    <name evidence="7" type="primary">rplV</name>
    <name evidence="12" type="ORF">A2720_02935</name>
</gene>
<dbReference type="InterPro" id="IPR036394">
    <property type="entry name" value="Ribosomal_uL22_sf"/>
</dbReference>